<sequence length="414" mass="46405">MKSWIRIIMTLLGCFVRLGLCLESDPFDRRTLQSTDQIKIPQPSADSREHSSHTHAGDDGVTTVYFDSGTPIRLDCSHPKSHRNIIWERTDLLYPLAVGDQIFSPDARIQVHRLSPNESQLVIVNATNHDAHKYRCRGSAQNRPTCASQTCIQEKAFERTFNVVHGKRPSASMQVSDSGGSRSNVRSKVTILGPQLAFYGMPLELICRANFSSTEAKMDPSIVLEWYHNGVRRRASRVESGGTYVSSRWVDSNLLESRLLITWTSEKDAGRWNCVERSAMIRRLQEKDLGTNDSGTGTTSRPTHSRAWTSTPPMSFDQLNLQVIGLPDLTHSWTETPPPLVAFATKVVTTASAGSQEPLHHSKTPKFRRYLQLAESAGGRGVRWQVTSASDNSEPLCRHLWRFQLVVFVLHGIT</sequence>
<dbReference type="WBParaSite" id="MCU_009404-RC">
    <property type="protein sequence ID" value="MCU_009404-RC"/>
    <property type="gene ID" value="MCU_009404"/>
</dbReference>
<feature type="domain" description="Ig-like" evidence="3">
    <location>
        <begin position="43"/>
        <end position="153"/>
    </location>
</feature>
<protein>
    <submittedName>
        <fullName evidence="4">Ig-like domain-containing protein</fullName>
    </submittedName>
</protein>
<dbReference type="InterPro" id="IPR037448">
    <property type="entry name" value="Zig-8"/>
</dbReference>
<keyword evidence="2" id="KW-0732">Signal</keyword>
<evidence type="ECO:0000256" key="1">
    <source>
        <dbReference type="SAM" id="MobiDB-lite"/>
    </source>
</evidence>
<dbReference type="AlphaFoldDB" id="A0A5K3FP99"/>
<organism evidence="4">
    <name type="scientific">Mesocestoides corti</name>
    <name type="common">Flatworm</name>
    <dbReference type="NCBI Taxonomy" id="53468"/>
    <lineage>
        <taxon>Eukaryota</taxon>
        <taxon>Metazoa</taxon>
        <taxon>Spiralia</taxon>
        <taxon>Lophotrochozoa</taxon>
        <taxon>Platyhelminthes</taxon>
        <taxon>Cestoda</taxon>
        <taxon>Eucestoda</taxon>
        <taxon>Cyclophyllidea</taxon>
        <taxon>Mesocestoididae</taxon>
        <taxon>Mesocestoides</taxon>
    </lineage>
</organism>
<dbReference type="SUPFAM" id="SSF48726">
    <property type="entry name" value="Immunoglobulin"/>
    <property type="match status" value="1"/>
</dbReference>
<dbReference type="PROSITE" id="PS50835">
    <property type="entry name" value="IG_LIKE"/>
    <property type="match status" value="2"/>
</dbReference>
<reference evidence="4" key="1">
    <citation type="submission" date="2019-11" db="UniProtKB">
        <authorList>
            <consortium name="WormBaseParasite"/>
        </authorList>
    </citation>
    <scope>IDENTIFICATION</scope>
</reference>
<dbReference type="PANTHER" id="PTHR23279:SF36">
    <property type="entry name" value="DEFECTIVE PROBOSCIS EXTENSION RESPONSE 9, ISOFORM A"/>
    <property type="match status" value="1"/>
</dbReference>
<dbReference type="Gene3D" id="2.60.40.10">
    <property type="entry name" value="Immunoglobulins"/>
    <property type="match status" value="2"/>
</dbReference>
<evidence type="ECO:0000313" key="4">
    <source>
        <dbReference type="WBParaSite" id="MCU_009404-RC"/>
    </source>
</evidence>
<dbReference type="InterPro" id="IPR007110">
    <property type="entry name" value="Ig-like_dom"/>
</dbReference>
<dbReference type="GO" id="GO:0032589">
    <property type="term" value="C:neuron projection membrane"/>
    <property type="evidence" value="ECO:0007669"/>
    <property type="project" value="TreeGrafter"/>
</dbReference>
<dbReference type="GO" id="GO:0050808">
    <property type="term" value="P:synapse organization"/>
    <property type="evidence" value="ECO:0007669"/>
    <property type="project" value="TreeGrafter"/>
</dbReference>
<feature type="region of interest" description="Disordered" evidence="1">
    <location>
        <begin position="33"/>
        <end position="60"/>
    </location>
</feature>
<feature type="compositionally biased region" description="Basic and acidic residues" evidence="1">
    <location>
        <begin position="46"/>
        <end position="58"/>
    </location>
</feature>
<name>A0A5K3FP99_MESCO</name>
<accession>A0A5K3FP99</accession>
<feature type="compositionally biased region" description="Polar residues" evidence="1">
    <location>
        <begin position="291"/>
        <end position="309"/>
    </location>
</feature>
<feature type="chain" id="PRO_5024400468" evidence="2">
    <location>
        <begin position="22"/>
        <end position="414"/>
    </location>
</feature>
<evidence type="ECO:0000259" key="3">
    <source>
        <dbReference type="PROSITE" id="PS50835"/>
    </source>
</evidence>
<dbReference type="InterPro" id="IPR013783">
    <property type="entry name" value="Ig-like_fold"/>
</dbReference>
<proteinExistence type="predicted"/>
<feature type="region of interest" description="Disordered" evidence="1">
    <location>
        <begin position="286"/>
        <end position="309"/>
    </location>
</feature>
<feature type="domain" description="Ig-like" evidence="3">
    <location>
        <begin position="169"/>
        <end position="290"/>
    </location>
</feature>
<feature type="signal peptide" evidence="2">
    <location>
        <begin position="1"/>
        <end position="21"/>
    </location>
</feature>
<evidence type="ECO:0000256" key="2">
    <source>
        <dbReference type="SAM" id="SignalP"/>
    </source>
</evidence>
<dbReference type="InterPro" id="IPR036179">
    <property type="entry name" value="Ig-like_dom_sf"/>
</dbReference>
<dbReference type="PANTHER" id="PTHR23279">
    <property type="entry name" value="DEFECTIVE PROBOSCIS EXTENSION RESPONSE DPR -RELATED"/>
    <property type="match status" value="1"/>
</dbReference>